<dbReference type="Proteomes" id="UP000204551">
    <property type="component" value="Chromosome"/>
</dbReference>
<evidence type="ECO:0000313" key="3">
    <source>
        <dbReference type="Proteomes" id="UP000204551"/>
    </source>
</evidence>
<accession>A0A221UXS2</accession>
<dbReference type="AlphaFoldDB" id="A0A221UXS2"/>
<protein>
    <recommendedName>
        <fullName evidence="4">Lipoprotein</fullName>
    </recommendedName>
</protein>
<dbReference type="PROSITE" id="PS51257">
    <property type="entry name" value="PROKAR_LIPOPROTEIN"/>
    <property type="match status" value="1"/>
</dbReference>
<evidence type="ECO:0008006" key="4">
    <source>
        <dbReference type="Google" id="ProtNLM"/>
    </source>
</evidence>
<reference evidence="2 3" key="1">
    <citation type="submission" date="2017-07" db="EMBL/GenBank/DDBJ databases">
        <title>Genome Sequence of Arenibacter algicola Strain SMS7 Isolated from a culture of the Diatom Skeletonema marinoi.</title>
        <authorList>
            <person name="Topel M."/>
            <person name="Pinder M.I.M."/>
            <person name="Johansson O.N."/>
            <person name="Kourtchenko O."/>
            <person name="Godhe A."/>
            <person name="Clarke A.K."/>
        </authorList>
    </citation>
    <scope>NUCLEOTIDE SEQUENCE [LARGE SCALE GENOMIC DNA]</scope>
    <source>
        <strain evidence="2 3">SMS7</strain>
    </source>
</reference>
<gene>
    <name evidence="2" type="ORF">AREALGSMS7_02718</name>
</gene>
<evidence type="ECO:0000313" key="2">
    <source>
        <dbReference type="EMBL" id="ASO06157.1"/>
    </source>
</evidence>
<feature type="signal peptide" evidence="1">
    <location>
        <begin position="1"/>
        <end position="19"/>
    </location>
</feature>
<name>A0A221UXS2_9FLAO</name>
<dbReference type="STRING" id="616991.GCA_000733925_01043"/>
<feature type="chain" id="PRO_5011288282" description="Lipoprotein" evidence="1">
    <location>
        <begin position="20"/>
        <end position="202"/>
    </location>
</feature>
<sequence>MKYLLISLSLLLFACASFPKKNNLERINSDTPAVINPYFSDLSMDYIYKAKINFAEKSFGGIFVIKKLGPEHHRVVFTTEMGNKLFDFSFIKDEFRINFILSEMDKKILINLLRRDFTVLINENPIILQQFQTLGDSIFFETRIKNNTYFYLRVDERLHKILETKGSKEKSDYIFTEIENDHAGKIKIRHKNIKLTIDLKAI</sequence>
<dbReference type="RefSeq" id="WP_031442847.1">
    <property type="nucleotide sequence ID" value="NZ_CP022515.1"/>
</dbReference>
<keyword evidence="1" id="KW-0732">Signal</keyword>
<dbReference type="EMBL" id="CP022515">
    <property type="protein sequence ID" value="ASO06157.1"/>
    <property type="molecule type" value="Genomic_DNA"/>
</dbReference>
<organism evidence="2 3">
    <name type="scientific">Arenibacter algicola</name>
    <dbReference type="NCBI Taxonomy" id="616991"/>
    <lineage>
        <taxon>Bacteria</taxon>
        <taxon>Pseudomonadati</taxon>
        <taxon>Bacteroidota</taxon>
        <taxon>Flavobacteriia</taxon>
        <taxon>Flavobacteriales</taxon>
        <taxon>Flavobacteriaceae</taxon>
        <taxon>Arenibacter</taxon>
    </lineage>
</organism>
<dbReference type="eggNOG" id="ENOG50301R8">
    <property type="taxonomic scope" value="Bacteria"/>
</dbReference>
<dbReference type="KEGG" id="aalg:AREALGSMS7_02718"/>
<proteinExistence type="predicted"/>
<evidence type="ECO:0000256" key="1">
    <source>
        <dbReference type="SAM" id="SignalP"/>
    </source>
</evidence>